<dbReference type="STRING" id="180088.A0A1J8QAN3"/>
<organism evidence="7 8">
    <name type="scientific">Rhizopogon vesiculosus</name>
    <dbReference type="NCBI Taxonomy" id="180088"/>
    <lineage>
        <taxon>Eukaryota</taxon>
        <taxon>Fungi</taxon>
        <taxon>Dikarya</taxon>
        <taxon>Basidiomycota</taxon>
        <taxon>Agaricomycotina</taxon>
        <taxon>Agaricomycetes</taxon>
        <taxon>Agaricomycetidae</taxon>
        <taxon>Boletales</taxon>
        <taxon>Suillineae</taxon>
        <taxon>Rhizopogonaceae</taxon>
        <taxon>Rhizopogon</taxon>
    </lineage>
</organism>
<dbReference type="Pfam" id="PF00623">
    <property type="entry name" value="RNA_pol_Rpb1_2"/>
    <property type="match status" value="1"/>
</dbReference>
<dbReference type="GO" id="GO:0000428">
    <property type="term" value="C:DNA-directed RNA polymerase complex"/>
    <property type="evidence" value="ECO:0007669"/>
    <property type="project" value="UniProtKB-KW"/>
</dbReference>
<dbReference type="OrthoDB" id="2653609at2759"/>
<reference evidence="7 8" key="1">
    <citation type="submission" date="2016-03" db="EMBL/GenBank/DDBJ databases">
        <title>Comparative genomics of the ectomycorrhizal sister species Rhizopogon vinicolor and Rhizopogon vesiculosus (Basidiomycota: Boletales) reveals a divergence of the mating type B locus.</title>
        <authorList>
            <person name="Mujic A.B."/>
            <person name="Kuo A."/>
            <person name="Tritt A."/>
            <person name="Lipzen A."/>
            <person name="Chen C."/>
            <person name="Johnson J."/>
            <person name="Sharma A."/>
            <person name="Barry K."/>
            <person name="Grigoriev I.V."/>
            <person name="Spatafora J.W."/>
        </authorList>
    </citation>
    <scope>NUCLEOTIDE SEQUENCE [LARGE SCALE GENOMIC DNA]</scope>
    <source>
        <strain evidence="7 8">AM-OR11-056</strain>
    </source>
</reference>
<keyword evidence="2" id="KW-0240">DNA-directed RNA polymerase</keyword>
<evidence type="ECO:0000313" key="7">
    <source>
        <dbReference type="EMBL" id="OJA08820.1"/>
    </source>
</evidence>
<keyword evidence="3" id="KW-0808">Transferase</keyword>
<keyword evidence="5" id="KW-0804">Transcription</keyword>
<dbReference type="Gene3D" id="1.10.274.100">
    <property type="entry name" value="RNA polymerase Rpb1, domain 3"/>
    <property type="match status" value="1"/>
</dbReference>
<dbReference type="AlphaFoldDB" id="A0A1J8QAN3"/>
<feature type="domain" description="RNA polymerase alpha subunit" evidence="6">
    <location>
        <begin position="59"/>
        <end position="84"/>
    </location>
</feature>
<sequence length="157" mass="17353">MFNKIHALEDIPTEHQDMQCSCIEPVEDGMCSIHSTMMNELECLQENKQGAGKYHASSAAFQLNLSVMPPYNADFDGGKMNMHEETHAEHIQRAPDPKSSNPVFDDGILIENGKITSGIVGKKTISASQGGLVHVVCHEKGPEVIHDLFMSRGRYSR</sequence>
<keyword evidence="4" id="KW-0548">Nucleotidyltransferase</keyword>
<evidence type="ECO:0000256" key="4">
    <source>
        <dbReference type="ARBA" id="ARBA00022695"/>
    </source>
</evidence>
<keyword evidence="8" id="KW-1185">Reference proteome</keyword>
<dbReference type="Proteomes" id="UP000183567">
    <property type="component" value="Unassembled WGS sequence"/>
</dbReference>
<dbReference type="InterPro" id="IPR000722">
    <property type="entry name" value="RNA_pol_asu"/>
</dbReference>
<dbReference type="GO" id="GO:0003677">
    <property type="term" value="F:DNA binding"/>
    <property type="evidence" value="ECO:0007669"/>
    <property type="project" value="InterPro"/>
</dbReference>
<evidence type="ECO:0000256" key="1">
    <source>
        <dbReference type="ARBA" id="ARBA00012418"/>
    </source>
</evidence>
<name>A0A1J8QAN3_9AGAM</name>
<dbReference type="GO" id="GO:0006351">
    <property type="term" value="P:DNA-templated transcription"/>
    <property type="evidence" value="ECO:0007669"/>
    <property type="project" value="InterPro"/>
</dbReference>
<evidence type="ECO:0000313" key="8">
    <source>
        <dbReference type="Proteomes" id="UP000183567"/>
    </source>
</evidence>
<evidence type="ECO:0000256" key="3">
    <source>
        <dbReference type="ARBA" id="ARBA00022679"/>
    </source>
</evidence>
<evidence type="ECO:0000259" key="6">
    <source>
        <dbReference type="Pfam" id="PF00623"/>
    </source>
</evidence>
<accession>A0A1J8QAN3</accession>
<protein>
    <recommendedName>
        <fullName evidence="1">DNA-directed RNA polymerase</fullName>
        <ecNumber evidence="1">2.7.7.6</ecNumber>
    </recommendedName>
</protein>
<proteinExistence type="predicted"/>
<dbReference type="EC" id="2.7.7.6" evidence="1"/>
<dbReference type="InterPro" id="IPR042102">
    <property type="entry name" value="RNA_pol_Rpb1_3_sf"/>
</dbReference>
<dbReference type="SUPFAM" id="SSF64484">
    <property type="entry name" value="beta and beta-prime subunits of DNA dependent RNA-polymerase"/>
    <property type="match status" value="1"/>
</dbReference>
<dbReference type="GO" id="GO:0003899">
    <property type="term" value="F:DNA-directed RNA polymerase activity"/>
    <property type="evidence" value="ECO:0007669"/>
    <property type="project" value="UniProtKB-EC"/>
</dbReference>
<evidence type="ECO:0000256" key="2">
    <source>
        <dbReference type="ARBA" id="ARBA00022478"/>
    </source>
</evidence>
<evidence type="ECO:0000256" key="5">
    <source>
        <dbReference type="ARBA" id="ARBA00023163"/>
    </source>
</evidence>
<gene>
    <name evidence="7" type="ORF">AZE42_05070</name>
</gene>
<comment type="caution">
    <text evidence="7">The sequence shown here is derived from an EMBL/GenBank/DDBJ whole genome shotgun (WGS) entry which is preliminary data.</text>
</comment>
<dbReference type="EMBL" id="LVVM01006190">
    <property type="protein sequence ID" value="OJA08820.1"/>
    <property type="molecule type" value="Genomic_DNA"/>
</dbReference>